<name>A0A0S7C488_9BACT</name>
<feature type="signal peptide" evidence="1">
    <location>
        <begin position="1"/>
        <end position="22"/>
    </location>
</feature>
<keyword evidence="3" id="KW-1185">Reference proteome</keyword>
<evidence type="ECO:0008006" key="4">
    <source>
        <dbReference type="Google" id="ProtNLM"/>
    </source>
</evidence>
<organism evidence="2">
    <name type="scientific">Lentimicrobium saccharophilum</name>
    <dbReference type="NCBI Taxonomy" id="1678841"/>
    <lineage>
        <taxon>Bacteria</taxon>
        <taxon>Pseudomonadati</taxon>
        <taxon>Bacteroidota</taxon>
        <taxon>Bacteroidia</taxon>
        <taxon>Bacteroidales</taxon>
        <taxon>Lentimicrobiaceae</taxon>
        <taxon>Lentimicrobium</taxon>
    </lineage>
</organism>
<dbReference type="STRING" id="1678841.TBC1_12470"/>
<evidence type="ECO:0000313" key="2">
    <source>
        <dbReference type="EMBL" id="GAP44660.1"/>
    </source>
</evidence>
<protein>
    <recommendedName>
        <fullName evidence="4">Outer membrane protein beta-barrel domain</fullName>
    </recommendedName>
</protein>
<dbReference type="AlphaFoldDB" id="A0A0S7C488"/>
<sequence>MKYSGFLALTMLSFILTIEAHAQERFRKGYIITRSNDTIFGYLQYRGSKTSSQICHFRRSDDHPVQKFNPHEISGYRFEEGKYFISRKITDHGEPVERFLEFLIKGKASVYFLESGDASRYFLETERDGLIELSEPEKIIHNDSGTYYNIPKYKGKLLYMLADCPGIRDDIIQTPLRPKPMIKLANKYHDLVCTDEACTVFERRYKKLKLQPSVYAGYGMKKLKFGSGLISEYTPVMNAGAALQIQNLFPNSENITLETCLQISRLNQTTLKSQNHNISEIIILGNKWYYVNNREAYYVSDNYIKVFSVNPDLKLTSIQTPVLIKYNIKSSRLQYGFGLGPMFTFNVTENKDIDYKLFADRFGRNIPGTLFGGIGNVNITFRTGPKSSIQFNCNYLLDFLAGDVNKAYRFSSQTFQANLRYNFYW</sequence>
<dbReference type="OrthoDB" id="815717at2"/>
<proteinExistence type="predicted"/>
<dbReference type="Proteomes" id="UP000053091">
    <property type="component" value="Unassembled WGS sequence"/>
</dbReference>
<feature type="chain" id="PRO_5006633572" description="Outer membrane protein beta-barrel domain" evidence="1">
    <location>
        <begin position="23"/>
        <end position="425"/>
    </location>
</feature>
<evidence type="ECO:0000313" key="3">
    <source>
        <dbReference type="Proteomes" id="UP000053091"/>
    </source>
</evidence>
<accession>A0A0S7C488</accession>
<reference evidence="2" key="1">
    <citation type="journal article" date="2015" name="Genome Announc.">
        <title>Draft Genome Sequence of Bacteroidales Strain TBC1, a Novel Isolate from a Methanogenic Wastewater Treatment System.</title>
        <authorList>
            <person name="Tourlousse D.M."/>
            <person name="Matsuura N."/>
            <person name="Sun L."/>
            <person name="Toyonaga M."/>
            <person name="Kuroda K."/>
            <person name="Ohashi A."/>
            <person name="Cruz R."/>
            <person name="Yamaguchi T."/>
            <person name="Sekiguchi Y."/>
        </authorList>
    </citation>
    <scope>NUCLEOTIDE SEQUENCE [LARGE SCALE GENOMIC DNA]</scope>
    <source>
        <strain evidence="2">TBC1</strain>
    </source>
</reference>
<keyword evidence="1" id="KW-0732">Signal</keyword>
<gene>
    <name evidence="2" type="ORF">TBC1_12470</name>
</gene>
<evidence type="ECO:0000256" key="1">
    <source>
        <dbReference type="SAM" id="SignalP"/>
    </source>
</evidence>
<dbReference type="EMBL" id="DF968183">
    <property type="protein sequence ID" value="GAP44660.1"/>
    <property type="molecule type" value="Genomic_DNA"/>
</dbReference>
<dbReference type="RefSeq" id="WP_062044320.1">
    <property type="nucleotide sequence ID" value="NZ_DF968183.1"/>
</dbReference>